<dbReference type="Gene3D" id="3.40.250.10">
    <property type="entry name" value="Rhodanese-like domain"/>
    <property type="match status" value="1"/>
</dbReference>
<protein>
    <recommendedName>
        <fullName evidence="2">Rhodanese domain-containing protein</fullName>
    </recommendedName>
</protein>
<feature type="region of interest" description="Disordered" evidence="1">
    <location>
        <begin position="23"/>
        <end position="76"/>
    </location>
</feature>
<evidence type="ECO:0000313" key="4">
    <source>
        <dbReference type="Proteomes" id="UP000628840"/>
    </source>
</evidence>
<dbReference type="InterPro" id="IPR001763">
    <property type="entry name" value="Rhodanese-like_dom"/>
</dbReference>
<sequence>MDRRDFIAALGAAGIGAAAGCGGSPGSRFLENGPPDGCGAPASFAANRGSLPADDTPTDGIPPAVSRTPTTRDVDPESFDTYTADGVEVPLVPVDVAHYWWLRGAARFADARDPALYDRSHVYGAVRSPAPGITYDGCDPVDYWPEGDRVICYCGCPHHLSSLRAAALIDAGYDDVYAIDEGYWEWHRRDYPVAGERPGWTPTREYVVEGTTSAQYANATAWIRVAGANQSEATKIDSAGNFTLEPTFSGVTADTPVVVETPAYTVHTTLENATGGVVDAST</sequence>
<dbReference type="CDD" id="cd00158">
    <property type="entry name" value="RHOD"/>
    <property type="match status" value="1"/>
</dbReference>
<name>A0A830EZH6_9EURY</name>
<evidence type="ECO:0000256" key="1">
    <source>
        <dbReference type="SAM" id="MobiDB-lite"/>
    </source>
</evidence>
<accession>A0A830EZH6</accession>
<evidence type="ECO:0000259" key="2">
    <source>
        <dbReference type="PROSITE" id="PS50206"/>
    </source>
</evidence>
<keyword evidence="4" id="KW-1185">Reference proteome</keyword>
<dbReference type="InterPro" id="IPR036873">
    <property type="entry name" value="Rhodanese-like_dom_sf"/>
</dbReference>
<dbReference type="SUPFAM" id="SSF52821">
    <property type="entry name" value="Rhodanese/Cell cycle control phosphatase"/>
    <property type="match status" value="1"/>
</dbReference>
<proteinExistence type="predicted"/>
<comment type="caution">
    <text evidence="3">The sequence shown here is derived from an EMBL/GenBank/DDBJ whole genome shotgun (WGS) entry which is preliminary data.</text>
</comment>
<dbReference type="AlphaFoldDB" id="A0A830EZH6"/>
<dbReference type="EMBL" id="BMPF01000001">
    <property type="protein sequence ID" value="GGL25309.1"/>
    <property type="molecule type" value="Genomic_DNA"/>
</dbReference>
<reference evidence="3 4" key="1">
    <citation type="journal article" date="2019" name="Int. J. Syst. Evol. Microbiol.">
        <title>The Global Catalogue of Microorganisms (GCM) 10K type strain sequencing project: providing services to taxonomists for standard genome sequencing and annotation.</title>
        <authorList>
            <consortium name="The Broad Institute Genomics Platform"/>
            <consortium name="The Broad Institute Genome Sequencing Center for Infectious Disease"/>
            <person name="Wu L."/>
            <person name="Ma J."/>
        </authorList>
    </citation>
    <scope>NUCLEOTIDE SEQUENCE [LARGE SCALE GENOMIC DNA]</scope>
    <source>
        <strain evidence="3 4">JCM 19585</strain>
    </source>
</reference>
<evidence type="ECO:0000313" key="3">
    <source>
        <dbReference type="EMBL" id="GGL25309.1"/>
    </source>
</evidence>
<dbReference type="Proteomes" id="UP000628840">
    <property type="component" value="Unassembled WGS sequence"/>
</dbReference>
<organism evidence="3 4">
    <name type="scientific">Halarchaeum grantii</name>
    <dbReference type="NCBI Taxonomy" id="1193105"/>
    <lineage>
        <taxon>Archaea</taxon>
        <taxon>Methanobacteriati</taxon>
        <taxon>Methanobacteriota</taxon>
        <taxon>Stenosarchaea group</taxon>
        <taxon>Halobacteria</taxon>
        <taxon>Halobacteriales</taxon>
        <taxon>Halobacteriaceae</taxon>
    </lineage>
</organism>
<dbReference type="OrthoDB" id="252224at2157"/>
<dbReference type="Pfam" id="PF00581">
    <property type="entry name" value="Rhodanese"/>
    <property type="match status" value="1"/>
</dbReference>
<feature type="domain" description="Rhodanese" evidence="2">
    <location>
        <begin position="102"/>
        <end position="195"/>
    </location>
</feature>
<dbReference type="PROSITE" id="PS51257">
    <property type="entry name" value="PROKAR_LIPOPROTEIN"/>
    <property type="match status" value="1"/>
</dbReference>
<dbReference type="PROSITE" id="PS50206">
    <property type="entry name" value="RHODANESE_3"/>
    <property type="match status" value="1"/>
</dbReference>
<dbReference type="RefSeq" id="WP_188878662.1">
    <property type="nucleotide sequence ID" value="NZ_BMPF01000001.1"/>
</dbReference>
<gene>
    <name evidence="3" type="ORF">GCM10009037_06100</name>
</gene>